<dbReference type="InterPro" id="IPR011990">
    <property type="entry name" value="TPR-like_helical_dom_sf"/>
</dbReference>
<keyword evidence="1" id="KW-0866">Nonsense-mediated mRNA decay</keyword>
<dbReference type="Gene3D" id="1.25.40.10">
    <property type="entry name" value="Tetratricopeptide repeat domain"/>
    <property type="match status" value="1"/>
</dbReference>
<reference evidence="5 6" key="1">
    <citation type="submission" date="2019-06" db="EMBL/GenBank/DDBJ databases">
        <title>Wine fermentation using esterase from Monascus purpureus.</title>
        <authorList>
            <person name="Geng C."/>
            <person name="Zhang Y."/>
        </authorList>
    </citation>
    <scope>NUCLEOTIDE SEQUENCE [LARGE SCALE GENOMIC DNA]</scope>
    <source>
        <strain evidence="5">HQ1</strain>
    </source>
</reference>
<evidence type="ECO:0000259" key="4">
    <source>
        <dbReference type="Pfam" id="PF10374"/>
    </source>
</evidence>
<dbReference type="InterPro" id="IPR045153">
    <property type="entry name" value="Est1/Ebs1-like"/>
</dbReference>
<evidence type="ECO:0000313" key="5">
    <source>
        <dbReference type="EMBL" id="TQB67886.1"/>
    </source>
</evidence>
<dbReference type="GO" id="GO:0000184">
    <property type="term" value="P:nuclear-transcribed mRNA catabolic process, nonsense-mediated decay"/>
    <property type="evidence" value="ECO:0007669"/>
    <property type="project" value="UniProtKB-KW"/>
</dbReference>
<name>A0A507QHA0_MONPU</name>
<feature type="domain" description="DNA/RNA-binding" evidence="3">
    <location>
        <begin position="189"/>
        <end position="470"/>
    </location>
</feature>
<keyword evidence="6" id="KW-1185">Reference proteome</keyword>
<dbReference type="Proteomes" id="UP000319663">
    <property type="component" value="Unassembled WGS sequence"/>
</dbReference>
<dbReference type="AlphaFoldDB" id="A0A507QHA0"/>
<dbReference type="InterPro" id="IPR018834">
    <property type="entry name" value="DNA/RNA-bd_Est1-type"/>
</dbReference>
<sequence length="857" mass="95005">MASAFQDSWQIALGAEKELTKSLAEKESTFTSVSHFLSEFRAACQNAILQDFESARSIDVEGRLWDAHLKINTRFRKLLARARDNNGKNKPVEKRKLEKHYLDFIKSSQRFYRGYIQHLSSHFGGIPELEKVARKFNFGSLSAQFPVKASDSLRKHVLQSCHATLIRLGDLSRYRETELVSKERNWGPAIGYYDLATLIYPASGASHNQLAVIALADGNHLRATYHLYRALTAKEAHPSAKSNLEIEFKKVMNAWTKRELIRPEDAGIPGRSLAPWFVYLHAQCYKGIDFSEHDELENEVISQLAVDLKERSLEGTLQKFCLINIAAEDFARAQPNENSGSNARHFFQRINVKTFFTLLQILLSELERFAGEDPNSKDDNESSEKVTVVARRILPALRHYSSWLLVVNSALVAQKEEKETPLSVQIKEFWKVYANTLTLLASTFDIVHLPEVEYLLEEDEETLGFAPLVKDATIRRYLDIHGVQKPRMNDYGVERSHPSIEMLYRIREFVIDGLDLVVNNKIPVALVDSDAKKTFIYKEEGLPSQFFSSPHAHQHTLSSASIDREDIPQATRDSSYVGDTRSIFGGSQSATASVSANMHRIVEGVERLVESDVSEGIPAAPEHLSFLDNGGPPTPQARLFEPSLSASFHDQSVRRVGTPIAPPGLCPPITKPAISDQTLSQAFTPRPALPGIPSIWNTTLSPQAVDVSSPRTPRSPPGLGQRPLSSMMSGSNNSSFPSQELIANDLMHRRSLIGSSQLQSSLDQCDPHWLSSTPFPRHPFSGTSWKGDPFDGVNPYPENFSQPINSSLVNASRANNAFVASGLASGADYPNSGFGGTRKSASQLGAIGQTPPCGQGG</sequence>
<evidence type="ECO:0000256" key="1">
    <source>
        <dbReference type="RuleBase" id="RU369098"/>
    </source>
</evidence>
<feature type="region of interest" description="Disordered" evidence="2">
    <location>
        <begin position="829"/>
        <end position="857"/>
    </location>
</feature>
<comment type="subcellular location">
    <subcellularLocation>
        <location evidence="1">Nucleus</location>
    </subcellularLocation>
</comment>
<protein>
    <recommendedName>
        <fullName evidence="1">Nonsense-mediated mRNA decay factor</fullName>
    </recommendedName>
</protein>
<feature type="compositionally biased region" description="Low complexity" evidence="2">
    <location>
        <begin position="725"/>
        <end position="735"/>
    </location>
</feature>
<dbReference type="OrthoDB" id="69928at2759"/>
<dbReference type="PANTHER" id="PTHR15696">
    <property type="entry name" value="SMG-7 SUPPRESSOR WITH MORPHOLOGICAL EFFECT ON GENITALIA PROTEIN 7"/>
    <property type="match status" value="1"/>
</dbReference>
<comment type="caution">
    <text evidence="5">The sequence shown here is derived from an EMBL/GenBank/DDBJ whole genome shotgun (WGS) entry which is preliminary data.</text>
</comment>
<dbReference type="Pfam" id="PF10374">
    <property type="entry name" value="EST1"/>
    <property type="match status" value="1"/>
</dbReference>
<organism evidence="5 6">
    <name type="scientific">Monascus purpureus</name>
    <name type="common">Red mold</name>
    <name type="synonym">Monascus anka</name>
    <dbReference type="NCBI Taxonomy" id="5098"/>
    <lineage>
        <taxon>Eukaryota</taxon>
        <taxon>Fungi</taxon>
        <taxon>Dikarya</taxon>
        <taxon>Ascomycota</taxon>
        <taxon>Pezizomycotina</taxon>
        <taxon>Eurotiomycetes</taxon>
        <taxon>Eurotiomycetidae</taxon>
        <taxon>Eurotiales</taxon>
        <taxon>Aspergillaceae</taxon>
        <taxon>Monascus</taxon>
    </lineage>
</organism>
<feature type="region of interest" description="Disordered" evidence="2">
    <location>
        <begin position="704"/>
        <end position="737"/>
    </location>
</feature>
<dbReference type="SUPFAM" id="SSF48452">
    <property type="entry name" value="TPR-like"/>
    <property type="match status" value="1"/>
</dbReference>
<evidence type="ECO:0000256" key="2">
    <source>
        <dbReference type="SAM" id="MobiDB-lite"/>
    </source>
</evidence>
<dbReference type="Pfam" id="PF10373">
    <property type="entry name" value="EST1_DNA_bind"/>
    <property type="match status" value="1"/>
</dbReference>
<comment type="function">
    <text evidence="1">Plays a role in nonsense-mediated mRNA decay.</text>
</comment>
<dbReference type="STRING" id="5098.A0A507QHA0"/>
<accession>A0A507QHA0</accession>
<evidence type="ECO:0000313" key="6">
    <source>
        <dbReference type="Proteomes" id="UP000319663"/>
    </source>
</evidence>
<gene>
    <name evidence="5" type="ORF">MPDQ_004416</name>
</gene>
<evidence type="ECO:0000259" key="3">
    <source>
        <dbReference type="Pfam" id="PF10373"/>
    </source>
</evidence>
<dbReference type="EMBL" id="VIFY01000286">
    <property type="protein sequence ID" value="TQB67886.1"/>
    <property type="molecule type" value="Genomic_DNA"/>
</dbReference>
<dbReference type="PANTHER" id="PTHR15696:SF36">
    <property type="entry name" value="NONSENSE-MEDIATED MRNA DECAY FACTOR"/>
    <property type="match status" value="1"/>
</dbReference>
<dbReference type="InterPro" id="IPR019458">
    <property type="entry name" value="Est1-like_N"/>
</dbReference>
<dbReference type="GO" id="GO:0005634">
    <property type="term" value="C:nucleus"/>
    <property type="evidence" value="ECO:0007669"/>
    <property type="project" value="UniProtKB-SubCell"/>
</dbReference>
<keyword evidence="1" id="KW-0539">Nucleus</keyword>
<feature type="domain" description="Telomerase activating protein Est1-like N-terminal" evidence="4">
    <location>
        <begin position="59"/>
        <end position="177"/>
    </location>
</feature>
<proteinExistence type="predicted"/>